<dbReference type="InterPro" id="IPR000702">
    <property type="entry name" value="Ribosomal_uL6-like"/>
</dbReference>
<sequence>MSRIGKTPVKIPKGVTVTAKGQTLSVKGPQGNLDFEVPAAIQFKVEGENITFTRTGESGEVRALHGTARAMTANMLTGVSVGFTRTLDIVGVGYRAAVKGDVVDLTLGFSHPVSYKLPAGVKAEVDKDGKLHVKSASKALLGQVASDLRSFRPPEPYKGKGVRYLNEKITLKEGKARGKGK</sequence>
<dbReference type="PROSITE" id="PS00525">
    <property type="entry name" value="RIBOSOMAL_L6_1"/>
    <property type="match status" value="1"/>
</dbReference>
<comment type="function">
    <text evidence="6 8">This protein binds to the 23S rRNA, and is important in its secondary structure. It is located near the subunit interface in the base of the L7/L12 stalk, and near the tRNA binding site of the peptidyltransferase center.</text>
</comment>
<dbReference type="GO" id="GO:0002181">
    <property type="term" value="P:cytoplasmic translation"/>
    <property type="evidence" value="ECO:0007669"/>
    <property type="project" value="TreeGrafter"/>
</dbReference>
<evidence type="ECO:0000259" key="9">
    <source>
        <dbReference type="Pfam" id="PF00347"/>
    </source>
</evidence>
<dbReference type="InterPro" id="IPR019906">
    <property type="entry name" value="Ribosomal_uL6_bac-type"/>
</dbReference>
<evidence type="ECO:0000313" key="10">
    <source>
        <dbReference type="EMBL" id="SFF15754.1"/>
    </source>
</evidence>
<dbReference type="InterPro" id="IPR002358">
    <property type="entry name" value="Ribosomal_uL6_CS"/>
</dbReference>
<keyword evidence="4 6" id="KW-0689">Ribosomal protein</keyword>
<dbReference type="Pfam" id="PF00347">
    <property type="entry name" value="Ribosomal_L6"/>
    <property type="match status" value="2"/>
</dbReference>
<accession>A0A1I2GDB5</accession>
<dbReference type="GO" id="GO:0022625">
    <property type="term" value="C:cytosolic large ribosomal subunit"/>
    <property type="evidence" value="ECO:0007669"/>
    <property type="project" value="UniProtKB-UniRule"/>
</dbReference>
<organism evidence="10 11">
    <name type="scientific">Nannocystis exedens</name>
    <dbReference type="NCBI Taxonomy" id="54"/>
    <lineage>
        <taxon>Bacteria</taxon>
        <taxon>Pseudomonadati</taxon>
        <taxon>Myxococcota</taxon>
        <taxon>Polyangia</taxon>
        <taxon>Nannocystales</taxon>
        <taxon>Nannocystaceae</taxon>
        <taxon>Nannocystis</taxon>
    </lineage>
</organism>
<dbReference type="FunFam" id="3.90.930.12:FF:000002">
    <property type="entry name" value="50S ribosomal protein L6"/>
    <property type="match status" value="1"/>
</dbReference>
<reference evidence="11" key="1">
    <citation type="submission" date="2016-10" db="EMBL/GenBank/DDBJ databases">
        <authorList>
            <person name="Varghese N."/>
            <person name="Submissions S."/>
        </authorList>
    </citation>
    <scope>NUCLEOTIDE SEQUENCE [LARGE SCALE GENOMIC DNA]</scope>
    <source>
        <strain evidence="11">ATCC 25963</strain>
    </source>
</reference>
<name>A0A1I2GDB5_9BACT</name>
<protein>
    <recommendedName>
        <fullName evidence="6">Large ribosomal subunit protein uL6</fullName>
    </recommendedName>
</protein>
<dbReference type="RefSeq" id="WP_096328174.1">
    <property type="nucleotide sequence ID" value="NZ_FOMX01000032.1"/>
</dbReference>
<dbReference type="STRING" id="54.SAMN02745121_07219"/>
<gene>
    <name evidence="6" type="primary">rplF</name>
    <name evidence="10" type="ORF">SAMN02745121_07219</name>
</gene>
<dbReference type="PRINTS" id="PR00059">
    <property type="entry name" value="RIBOSOMALL6"/>
</dbReference>
<dbReference type="EMBL" id="FOMX01000032">
    <property type="protein sequence ID" value="SFF15754.1"/>
    <property type="molecule type" value="Genomic_DNA"/>
</dbReference>
<keyword evidence="5 6" id="KW-0687">Ribonucleoprotein</keyword>
<evidence type="ECO:0000256" key="4">
    <source>
        <dbReference type="ARBA" id="ARBA00022980"/>
    </source>
</evidence>
<feature type="domain" description="Large ribosomal subunit protein uL6 alpha-beta" evidence="9">
    <location>
        <begin position="11"/>
        <end position="82"/>
    </location>
</feature>
<comment type="subunit">
    <text evidence="6">Part of the 50S ribosomal subunit.</text>
</comment>
<dbReference type="GO" id="GO:0019843">
    <property type="term" value="F:rRNA binding"/>
    <property type="evidence" value="ECO:0007669"/>
    <property type="project" value="UniProtKB-UniRule"/>
</dbReference>
<dbReference type="InterPro" id="IPR036789">
    <property type="entry name" value="Ribosomal_uL6-like_a/b-dom_sf"/>
</dbReference>
<dbReference type="FunFam" id="3.90.930.12:FF:000001">
    <property type="entry name" value="50S ribosomal protein L6"/>
    <property type="match status" value="1"/>
</dbReference>
<keyword evidence="11" id="KW-1185">Reference proteome</keyword>
<dbReference type="InterPro" id="IPR020040">
    <property type="entry name" value="Ribosomal_uL6_a/b-dom"/>
</dbReference>
<feature type="domain" description="Large ribosomal subunit protein uL6 alpha-beta" evidence="9">
    <location>
        <begin position="90"/>
        <end position="164"/>
    </location>
</feature>
<evidence type="ECO:0000256" key="1">
    <source>
        <dbReference type="ARBA" id="ARBA00009356"/>
    </source>
</evidence>
<dbReference type="SUPFAM" id="SSF56053">
    <property type="entry name" value="Ribosomal protein L6"/>
    <property type="match status" value="2"/>
</dbReference>
<dbReference type="AlphaFoldDB" id="A0A1I2GDB5"/>
<evidence type="ECO:0000256" key="2">
    <source>
        <dbReference type="ARBA" id="ARBA00022730"/>
    </source>
</evidence>
<proteinExistence type="inferred from homology"/>
<keyword evidence="3 6" id="KW-0694">RNA-binding</keyword>
<dbReference type="GO" id="GO:0003735">
    <property type="term" value="F:structural constituent of ribosome"/>
    <property type="evidence" value="ECO:0007669"/>
    <property type="project" value="UniProtKB-UniRule"/>
</dbReference>
<dbReference type="HAMAP" id="MF_01365_B">
    <property type="entry name" value="Ribosomal_uL6_B"/>
    <property type="match status" value="1"/>
</dbReference>
<dbReference type="Proteomes" id="UP000199400">
    <property type="component" value="Unassembled WGS sequence"/>
</dbReference>
<evidence type="ECO:0000256" key="3">
    <source>
        <dbReference type="ARBA" id="ARBA00022884"/>
    </source>
</evidence>
<evidence type="ECO:0000256" key="7">
    <source>
        <dbReference type="RuleBase" id="RU003869"/>
    </source>
</evidence>
<comment type="similarity">
    <text evidence="1 6 7">Belongs to the universal ribosomal protein uL6 family.</text>
</comment>
<dbReference type="OrthoDB" id="9805007at2"/>
<keyword evidence="2 6" id="KW-0699">rRNA-binding</keyword>
<evidence type="ECO:0000313" key="11">
    <source>
        <dbReference type="Proteomes" id="UP000199400"/>
    </source>
</evidence>
<evidence type="ECO:0000256" key="6">
    <source>
        <dbReference type="HAMAP-Rule" id="MF_01365"/>
    </source>
</evidence>
<evidence type="ECO:0000256" key="8">
    <source>
        <dbReference type="RuleBase" id="RU003870"/>
    </source>
</evidence>
<evidence type="ECO:0000256" key="5">
    <source>
        <dbReference type="ARBA" id="ARBA00023274"/>
    </source>
</evidence>
<dbReference type="PANTHER" id="PTHR11655">
    <property type="entry name" value="60S/50S RIBOSOMAL PROTEIN L6/L9"/>
    <property type="match status" value="1"/>
</dbReference>
<dbReference type="NCBIfam" id="TIGR03654">
    <property type="entry name" value="L6_bact"/>
    <property type="match status" value="1"/>
</dbReference>
<dbReference type="PIRSF" id="PIRSF002162">
    <property type="entry name" value="Ribosomal_L6"/>
    <property type="match status" value="1"/>
</dbReference>
<dbReference type="PANTHER" id="PTHR11655:SF14">
    <property type="entry name" value="LARGE RIBOSOMAL SUBUNIT PROTEIN UL6M"/>
    <property type="match status" value="1"/>
</dbReference>
<dbReference type="Gene3D" id="3.90.930.12">
    <property type="entry name" value="Ribosomal protein L6, alpha-beta domain"/>
    <property type="match status" value="2"/>
</dbReference>